<keyword evidence="5" id="KW-1185">Reference proteome</keyword>
<organism evidence="4 5">
    <name type="scientific">Phaedon cochleariae</name>
    <name type="common">Mustard beetle</name>
    <dbReference type="NCBI Taxonomy" id="80249"/>
    <lineage>
        <taxon>Eukaryota</taxon>
        <taxon>Metazoa</taxon>
        <taxon>Ecdysozoa</taxon>
        <taxon>Arthropoda</taxon>
        <taxon>Hexapoda</taxon>
        <taxon>Insecta</taxon>
        <taxon>Pterygota</taxon>
        <taxon>Neoptera</taxon>
        <taxon>Endopterygota</taxon>
        <taxon>Coleoptera</taxon>
        <taxon>Polyphaga</taxon>
        <taxon>Cucujiformia</taxon>
        <taxon>Chrysomeloidea</taxon>
        <taxon>Chrysomelidae</taxon>
        <taxon>Chrysomelinae</taxon>
        <taxon>Chrysomelini</taxon>
        <taxon>Phaedon</taxon>
    </lineage>
</organism>
<dbReference type="InterPro" id="IPR013783">
    <property type="entry name" value="Ig-like_fold"/>
</dbReference>
<sequence length="1120" mass="125042">MDMEVADVVQNLPPISTNHKPSKKEAKLMQQRLDKLARVTNHLPALFDAVQHGYLEKARTILESTDVDVNSLNTDGLSPLDIAVLSNNRPLVKMLVSFGAKEGCQFNSTDKFGLHLKQLLGEAEMRLQELGGYLDEPCGALPNNRASFSSIIGNAYPTTSVTGCAGGDNEKQALVWERRAKALRRLVLGFAQARPPDPPSLVALDLTSSSTVAVRLQEATSIDSSITTKFRVQWSTRADFSVITGEKDVIEITNPYCRIELTQGRRYFFRAACGNLKGYGLFVTSTPTSVVPSTWREVQQKEQRFHGKLKKLDQLMGEVRQFRPGSEILEMQGPQRRAQRKKTTIKQLFTAASKFQKNLRRGIHLACVLYHEDKVLVTNEDFLPVIEIDEAFPSSLYPDLYWFMKVACSWDDTKTLRSDMEKNTSSGIHFRSKLLSAVLQMQSSLCLQDLGQVYYKPLKDAHGTVVISTINYVKAPKSVSVLNSRWLPMNKVFKKLVLSDDHNISEILMASIQEQINYHQVSSLRLGRGLYLAYLKMQSSMDLIQVVVSAKSPNMLPHCKIRDNPHVSAEEWEYLRQQHLPDILDNATELQRTFLELVTSAAKRLFNYMDIGNEDAGNHRLYETEVVDLTDDVSFIVICPPAEFSCSVPGQREMLLQRIDLLSLPLQVFEMIHLSTYQNNIVRKYAKLSCLLELDAATASHLHREAFSNSEVAIAKERLTKLQELQSKLNNIWKSIRWLMDVITFARDRVICGVSMRYILEKEIGMCCSPKRSLLQLPPRDPKLAKSTPGRGSWPGPGGTNSTNLISEFSKSEQHLSTNDTTQYLSACSDLESRKNSDSFNSDYVCQDLAPSRSEDMLFNLPIGAGQHQSSRSNNSISAGTSPLLGTRPLHSGSMVSVTTLNTTNTSDSMHSLSSDGDCVLQPVDTSTPNKSGKPRMAPSKSMTNVKENIPVKVKSKYLNVGYPMGHSKLEPSLSKSLTNIRSMIEVEPAPKPQIDAKPHSSPQSGILQVFAAYETGLANGTSLKLHVTPRTTAREVVDLVVKQLNMAVLLKGKDGPIYGAEKLKNFCLVAVIGARERCLRDDFKPLQLQNPWKKGRLYVRQKGEVLAALEHSSRHSTII</sequence>
<dbReference type="GO" id="GO:0061172">
    <property type="term" value="P:regulation of establishment of bipolar cell polarity"/>
    <property type="evidence" value="ECO:0007669"/>
    <property type="project" value="TreeGrafter"/>
</dbReference>
<dbReference type="EMBL" id="OU896707">
    <property type="protein sequence ID" value="CAH1116010.1"/>
    <property type="molecule type" value="Genomic_DNA"/>
</dbReference>
<feature type="repeat" description="ANK" evidence="1">
    <location>
        <begin position="75"/>
        <end position="100"/>
    </location>
</feature>
<accession>A0A9P0DCF0</accession>
<feature type="region of interest" description="Disordered" evidence="2">
    <location>
        <begin position="778"/>
        <end position="805"/>
    </location>
</feature>
<dbReference type="GO" id="GO:0007165">
    <property type="term" value="P:signal transduction"/>
    <property type="evidence" value="ECO:0007669"/>
    <property type="project" value="InterPro"/>
</dbReference>
<proteinExistence type="predicted"/>
<feature type="region of interest" description="Disordered" evidence="2">
    <location>
        <begin position="864"/>
        <end position="893"/>
    </location>
</feature>
<dbReference type="PANTHER" id="PTHR21437:SF1">
    <property type="entry name" value="WIDE AWAKE"/>
    <property type="match status" value="1"/>
</dbReference>
<reference evidence="4" key="2">
    <citation type="submission" date="2022-10" db="EMBL/GenBank/DDBJ databases">
        <authorList>
            <consortium name="ENA_rothamsted_submissions"/>
            <consortium name="culmorum"/>
            <person name="King R."/>
        </authorList>
    </citation>
    <scope>NUCLEOTIDE SEQUENCE</scope>
</reference>
<feature type="region of interest" description="Disordered" evidence="2">
    <location>
        <begin position="906"/>
        <end position="942"/>
    </location>
</feature>
<dbReference type="SMART" id="SM00248">
    <property type="entry name" value="ANK"/>
    <property type="match status" value="2"/>
</dbReference>
<dbReference type="InterPro" id="IPR039269">
    <property type="entry name" value="ANKFN1"/>
</dbReference>
<dbReference type="GO" id="GO:0005819">
    <property type="term" value="C:spindle"/>
    <property type="evidence" value="ECO:0007669"/>
    <property type="project" value="TreeGrafter"/>
</dbReference>
<evidence type="ECO:0000313" key="4">
    <source>
        <dbReference type="EMBL" id="CAH1116010.1"/>
    </source>
</evidence>
<dbReference type="PROSITE" id="PS50200">
    <property type="entry name" value="RA"/>
    <property type="match status" value="1"/>
</dbReference>
<dbReference type="Proteomes" id="UP001153737">
    <property type="component" value="Chromosome 1"/>
</dbReference>
<dbReference type="SMART" id="SM00314">
    <property type="entry name" value="RA"/>
    <property type="match status" value="1"/>
</dbReference>
<evidence type="ECO:0000256" key="2">
    <source>
        <dbReference type="SAM" id="MobiDB-lite"/>
    </source>
</evidence>
<dbReference type="Gene3D" id="2.60.40.10">
    <property type="entry name" value="Immunoglobulins"/>
    <property type="match status" value="1"/>
</dbReference>
<dbReference type="CDD" id="cd00063">
    <property type="entry name" value="FN3"/>
    <property type="match status" value="1"/>
</dbReference>
<dbReference type="CDD" id="cd17117">
    <property type="entry name" value="RA_ANKFN1_like"/>
    <property type="match status" value="1"/>
</dbReference>
<dbReference type="PROSITE" id="PS50297">
    <property type="entry name" value="ANK_REP_REGION"/>
    <property type="match status" value="1"/>
</dbReference>
<dbReference type="Gene3D" id="1.25.40.20">
    <property type="entry name" value="Ankyrin repeat-containing domain"/>
    <property type="match status" value="1"/>
</dbReference>
<dbReference type="InterPro" id="IPR003961">
    <property type="entry name" value="FN3_dom"/>
</dbReference>
<evidence type="ECO:0000256" key="1">
    <source>
        <dbReference type="PROSITE-ProRule" id="PRU00023"/>
    </source>
</evidence>
<dbReference type="InterPro" id="IPR000159">
    <property type="entry name" value="RA_dom"/>
</dbReference>
<dbReference type="InterPro" id="IPR036116">
    <property type="entry name" value="FN3_sf"/>
</dbReference>
<dbReference type="PROSITE" id="PS50088">
    <property type="entry name" value="ANK_REPEAT"/>
    <property type="match status" value="1"/>
</dbReference>
<dbReference type="GO" id="GO:0000132">
    <property type="term" value="P:establishment of mitotic spindle orientation"/>
    <property type="evidence" value="ECO:0007669"/>
    <property type="project" value="TreeGrafter"/>
</dbReference>
<feature type="domain" description="Ras-associating" evidence="3">
    <location>
        <begin position="1004"/>
        <end position="1105"/>
    </location>
</feature>
<name>A0A9P0DCF0_PHACE</name>
<dbReference type="OrthoDB" id="6764432at2759"/>
<gene>
    <name evidence="4" type="ORF">PHAECO_LOCUS820</name>
</gene>
<evidence type="ECO:0000313" key="5">
    <source>
        <dbReference type="Proteomes" id="UP001153737"/>
    </source>
</evidence>
<dbReference type="InterPro" id="IPR002110">
    <property type="entry name" value="Ankyrin_rpt"/>
</dbReference>
<reference evidence="4" key="1">
    <citation type="submission" date="2022-01" db="EMBL/GenBank/DDBJ databases">
        <authorList>
            <person name="King R."/>
        </authorList>
    </citation>
    <scope>NUCLEOTIDE SEQUENCE</scope>
</reference>
<dbReference type="AlphaFoldDB" id="A0A9P0DCF0"/>
<dbReference type="Gene3D" id="3.10.20.90">
    <property type="entry name" value="Phosphatidylinositol 3-kinase Catalytic Subunit, Chain A, domain 1"/>
    <property type="match status" value="1"/>
</dbReference>
<feature type="compositionally biased region" description="Polar residues" evidence="2">
    <location>
        <begin position="867"/>
        <end position="881"/>
    </location>
</feature>
<dbReference type="SUPFAM" id="SSF48403">
    <property type="entry name" value="Ankyrin repeat"/>
    <property type="match status" value="1"/>
</dbReference>
<dbReference type="InterPro" id="IPR036770">
    <property type="entry name" value="Ankyrin_rpt-contain_sf"/>
</dbReference>
<dbReference type="Pfam" id="PF13637">
    <property type="entry name" value="Ank_4"/>
    <property type="match status" value="1"/>
</dbReference>
<dbReference type="PANTHER" id="PTHR21437">
    <property type="entry name" value="WIDE AWAKE"/>
    <property type="match status" value="1"/>
</dbReference>
<dbReference type="SUPFAM" id="SSF49265">
    <property type="entry name" value="Fibronectin type III"/>
    <property type="match status" value="1"/>
</dbReference>
<keyword evidence="1" id="KW-0040">ANK repeat</keyword>
<protein>
    <recommendedName>
        <fullName evidence="3">Ras-associating domain-containing protein</fullName>
    </recommendedName>
</protein>
<evidence type="ECO:0000259" key="3">
    <source>
        <dbReference type="PROSITE" id="PS50200"/>
    </source>
</evidence>